<proteinExistence type="predicted"/>
<feature type="transmembrane region" description="Helical" evidence="9">
    <location>
        <begin position="132"/>
        <end position="152"/>
    </location>
</feature>
<keyword evidence="4 11" id="KW-0808">Transferase</keyword>
<name>A0A948RTG6_UNCEI</name>
<dbReference type="GO" id="GO:0009103">
    <property type="term" value="P:lipopolysaccharide biosynthetic process"/>
    <property type="evidence" value="ECO:0007669"/>
    <property type="project" value="UniProtKB-ARBA"/>
</dbReference>
<dbReference type="AlphaFoldDB" id="A0A948RTG6"/>
<comment type="caution">
    <text evidence="11">The sequence shown here is derived from an EMBL/GenBank/DDBJ whole genome shotgun (WGS) entry which is preliminary data.</text>
</comment>
<evidence type="ECO:0000256" key="2">
    <source>
        <dbReference type="ARBA" id="ARBA00022475"/>
    </source>
</evidence>
<dbReference type="GO" id="GO:0016763">
    <property type="term" value="F:pentosyltransferase activity"/>
    <property type="evidence" value="ECO:0007669"/>
    <property type="project" value="TreeGrafter"/>
</dbReference>
<feature type="domain" description="Glycosyltransferase RgtA/B/C/D-like" evidence="10">
    <location>
        <begin position="137"/>
        <end position="249"/>
    </location>
</feature>
<evidence type="ECO:0000313" key="12">
    <source>
        <dbReference type="Proteomes" id="UP000777784"/>
    </source>
</evidence>
<feature type="compositionally biased region" description="Polar residues" evidence="8">
    <location>
        <begin position="14"/>
        <end position="30"/>
    </location>
</feature>
<evidence type="ECO:0000256" key="1">
    <source>
        <dbReference type="ARBA" id="ARBA00004651"/>
    </source>
</evidence>
<dbReference type="Pfam" id="PF13231">
    <property type="entry name" value="PMT_2"/>
    <property type="match status" value="1"/>
</dbReference>
<evidence type="ECO:0000256" key="7">
    <source>
        <dbReference type="ARBA" id="ARBA00023136"/>
    </source>
</evidence>
<feature type="transmembrane region" description="Helical" evidence="9">
    <location>
        <begin position="92"/>
        <end position="112"/>
    </location>
</feature>
<feature type="transmembrane region" description="Helical" evidence="9">
    <location>
        <begin position="261"/>
        <end position="284"/>
    </location>
</feature>
<organism evidence="11 12">
    <name type="scientific">Eiseniibacteriota bacterium</name>
    <dbReference type="NCBI Taxonomy" id="2212470"/>
    <lineage>
        <taxon>Bacteria</taxon>
        <taxon>Candidatus Eiseniibacteriota</taxon>
    </lineage>
</organism>
<keyword evidence="6 9" id="KW-1133">Transmembrane helix</keyword>
<evidence type="ECO:0000256" key="6">
    <source>
        <dbReference type="ARBA" id="ARBA00022989"/>
    </source>
</evidence>
<evidence type="ECO:0000256" key="4">
    <source>
        <dbReference type="ARBA" id="ARBA00022679"/>
    </source>
</evidence>
<dbReference type="EMBL" id="JAHJDP010000004">
    <property type="protein sequence ID" value="MBU2689429.1"/>
    <property type="molecule type" value="Genomic_DNA"/>
</dbReference>
<evidence type="ECO:0000256" key="3">
    <source>
        <dbReference type="ARBA" id="ARBA00022676"/>
    </source>
</evidence>
<keyword evidence="2" id="KW-1003">Cell membrane</keyword>
<evidence type="ECO:0000313" key="11">
    <source>
        <dbReference type="EMBL" id="MBU2689429.1"/>
    </source>
</evidence>
<feature type="transmembrane region" description="Helical" evidence="9">
    <location>
        <begin position="350"/>
        <end position="370"/>
    </location>
</feature>
<dbReference type="PANTHER" id="PTHR33908:SF11">
    <property type="entry name" value="MEMBRANE PROTEIN"/>
    <property type="match status" value="1"/>
</dbReference>
<accession>A0A948RTG6</accession>
<keyword evidence="7 9" id="KW-0472">Membrane</keyword>
<evidence type="ECO:0000256" key="9">
    <source>
        <dbReference type="SAM" id="Phobius"/>
    </source>
</evidence>
<evidence type="ECO:0000256" key="8">
    <source>
        <dbReference type="SAM" id="MobiDB-lite"/>
    </source>
</evidence>
<dbReference type="PANTHER" id="PTHR33908">
    <property type="entry name" value="MANNOSYLTRANSFERASE YKCB-RELATED"/>
    <property type="match status" value="1"/>
</dbReference>
<feature type="transmembrane region" description="Helical" evidence="9">
    <location>
        <begin position="214"/>
        <end position="240"/>
    </location>
</feature>
<keyword evidence="3 11" id="KW-0328">Glycosyltransferase</keyword>
<dbReference type="GO" id="GO:0005886">
    <property type="term" value="C:plasma membrane"/>
    <property type="evidence" value="ECO:0007669"/>
    <property type="project" value="UniProtKB-SubCell"/>
</dbReference>
<feature type="transmembrane region" description="Helical" evidence="9">
    <location>
        <begin position="38"/>
        <end position="56"/>
    </location>
</feature>
<sequence>MTTHRPNRMPEINKNGNRLKQMSPRQSQQSTSPFQNRIFLVLGAVILGAFLIRLWGCHYGLPYIYHTDEVFEVKRALKLGALQFDFQRVFKGGLYLILFAEYFVYYIVLYLLGIIKNGFDFLVLYFKDPTGFWLIGRITVVIIGTLNVYCIYRLGEKIGTRTIGLLSALFLAFAYDHTWSSRFITVDILMTTMITISLSHMIDILKSGSQRHYILAALFAAFAVMTKLPAILLLLSFGLTHALRLYTEKKPAQRFLSDRRILSAAVVFVVVTAIGNPGFFPGIIRLALAYLKTAPPEALSALDVDPFPIRTTNIWLYYIKTMGHSLGYPILGFSLVGLAVSLFRRKQGEFILFLFALFSYIMICIPLQVNNIYARYTLPVQIGLVIFAALGIEYFRKFIKERSASEIFLVAAVALTIASPLYKSVQCANLQTHEDTRTIARKWVHANIPAGAAILLEGRGYSSSTTTIPLDNLTSNITDSIDNYRTVDQRWNTNENYAREKDRFHKAAVEALKGEKSYNLFSTMSAAGSYESLNWYIEQGVEYIVINPNKLRDFTIGANYQRYPEIGDFYRDIIESPRLEMIRRFEPVNRLGPTLEIYHVMK</sequence>
<feature type="transmembrane region" description="Helical" evidence="9">
    <location>
        <begin position="183"/>
        <end position="202"/>
    </location>
</feature>
<gene>
    <name evidence="11" type="ORF">KJ970_00750</name>
</gene>
<feature type="region of interest" description="Disordered" evidence="8">
    <location>
        <begin position="1"/>
        <end position="30"/>
    </location>
</feature>
<reference evidence="11" key="1">
    <citation type="submission" date="2021-05" db="EMBL/GenBank/DDBJ databases">
        <title>Energy efficiency and biological interactions define the core microbiome of deep oligotrophic groundwater.</title>
        <authorList>
            <person name="Mehrshad M."/>
            <person name="Lopez-Fernandez M."/>
            <person name="Bell E."/>
            <person name="Bernier-Latmani R."/>
            <person name="Bertilsson S."/>
            <person name="Dopson M."/>
        </authorList>
    </citation>
    <scope>NUCLEOTIDE SEQUENCE</scope>
    <source>
        <strain evidence="11">Modern_marine.mb.64</strain>
    </source>
</reference>
<evidence type="ECO:0000256" key="5">
    <source>
        <dbReference type="ARBA" id="ARBA00022692"/>
    </source>
</evidence>
<feature type="transmembrane region" description="Helical" evidence="9">
    <location>
        <begin position="376"/>
        <end position="395"/>
    </location>
</feature>
<feature type="transmembrane region" description="Helical" evidence="9">
    <location>
        <begin position="326"/>
        <end position="343"/>
    </location>
</feature>
<dbReference type="InterPro" id="IPR050297">
    <property type="entry name" value="LipidA_mod_glycosyltrf_83"/>
</dbReference>
<dbReference type="EC" id="2.4.-.-" evidence="11"/>
<keyword evidence="5 9" id="KW-0812">Transmembrane</keyword>
<dbReference type="InterPro" id="IPR038731">
    <property type="entry name" value="RgtA/B/C-like"/>
</dbReference>
<evidence type="ECO:0000259" key="10">
    <source>
        <dbReference type="Pfam" id="PF13231"/>
    </source>
</evidence>
<dbReference type="Proteomes" id="UP000777784">
    <property type="component" value="Unassembled WGS sequence"/>
</dbReference>
<comment type="subcellular location">
    <subcellularLocation>
        <location evidence="1">Cell membrane</location>
        <topology evidence="1">Multi-pass membrane protein</topology>
    </subcellularLocation>
</comment>
<protein>
    <submittedName>
        <fullName evidence="11">Glycosyltransferase family 39 protein</fullName>
        <ecNumber evidence="11">2.4.-.-</ecNumber>
    </submittedName>
</protein>